<dbReference type="EMBL" id="DUZY01000001">
    <property type="protein sequence ID" value="DAD18662.1"/>
    <property type="molecule type" value="Genomic_DNA"/>
</dbReference>
<feature type="transmembrane region" description="Helical" evidence="1">
    <location>
        <begin position="51"/>
        <end position="73"/>
    </location>
</feature>
<evidence type="ECO:0000313" key="3">
    <source>
        <dbReference type="Proteomes" id="UP000607653"/>
    </source>
</evidence>
<gene>
    <name evidence="2" type="ORF">HUJ06_020125</name>
</gene>
<protein>
    <submittedName>
        <fullName evidence="2">Uncharacterized protein</fullName>
    </submittedName>
</protein>
<sequence>MPRIQEPSLSSTSSSDMPLCFHLIPISSFVWAIISLPVLTKHISPCLSSAVRIPLFFFLLLTIVPTIISGFLVECRAIKILVAPPPTSSAKVVRVLIENPNGIQVLLVIRGKRDLKYEGVKEINFNTYPR</sequence>
<dbReference type="Proteomes" id="UP000607653">
    <property type="component" value="Unassembled WGS sequence"/>
</dbReference>
<evidence type="ECO:0000313" key="2">
    <source>
        <dbReference type="EMBL" id="DAD18662.1"/>
    </source>
</evidence>
<keyword evidence="1" id="KW-1133">Transmembrane helix</keyword>
<reference evidence="2 3" key="1">
    <citation type="journal article" date="2020" name="Mol. Biol. Evol.">
        <title>Distinct Expression and Methylation Patterns for Genes with Different Fates following a Single Whole-Genome Duplication in Flowering Plants.</title>
        <authorList>
            <person name="Shi T."/>
            <person name="Rahmani R.S."/>
            <person name="Gugger P.F."/>
            <person name="Wang M."/>
            <person name="Li H."/>
            <person name="Zhang Y."/>
            <person name="Li Z."/>
            <person name="Wang Q."/>
            <person name="Van de Peer Y."/>
            <person name="Marchal K."/>
            <person name="Chen J."/>
        </authorList>
    </citation>
    <scope>NUCLEOTIDE SEQUENCE [LARGE SCALE GENOMIC DNA]</scope>
    <source>
        <tissue evidence="2">Leaf</tissue>
    </source>
</reference>
<name>A0A822XFI2_NELNU</name>
<keyword evidence="1" id="KW-0472">Membrane</keyword>
<dbReference type="AlphaFoldDB" id="A0A822XFI2"/>
<comment type="caution">
    <text evidence="2">The sequence shown here is derived from an EMBL/GenBank/DDBJ whole genome shotgun (WGS) entry which is preliminary data.</text>
</comment>
<keyword evidence="1" id="KW-0812">Transmembrane</keyword>
<accession>A0A822XFI2</accession>
<evidence type="ECO:0000256" key="1">
    <source>
        <dbReference type="SAM" id="Phobius"/>
    </source>
</evidence>
<feature type="transmembrane region" description="Helical" evidence="1">
    <location>
        <begin position="20"/>
        <end position="39"/>
    </location>
</feature>
<keyword evidence="3" id="KW-1185">Reference proteome</keyword>
<proteinExistence type="predicted"/>
<organism evidence="2 3">
    <name type="scientific">Nelumbo nucifera</name>
    <name type="common">Sacred lotus</name>
    <dbReference type="NCBI Taxonomy" id="4432"/>
    <lineage>
        <taxon>Eukaryota</taxon>
        <taxon>Viridiplantae</taxon>
        <taxon>Streptophyta</taxon>
        <taxon>Embryophyta</taxon>
        <taxon>Tracheophyta</taxon>
        <taxon>Spermatophyta</taxon>
        <taxon>Magnoliopsida</taxon>
        <taxon>Proteales</taxon>
        <taxon>Nelumbonaceae</taxon>
        <taxon>Nelumbo</taxon>
    </lineage>
</organism>